<dbReference type="RefSeq" id="WP_148599217.1">
    <property type="nucleotide sequence ID" value="NZ_CP042999.1"/>
</dbReference>
<dbReference type="OrthoDB" id="9813151at2"/>
<dbReference type="InterPro" id="IPR013656">
    <property type="entry name" value="PAS_4"/>
</dbReference>
<accession>A0A5B9WHT8</accession>
<dbReference type="SMART" id="SM00091">
    <property type="entry name" value="PAS"/>
    <property type="match status" value="1"/>
</dbReference>
<feature type="region of interest" description="Disordered" evidence="1">
    <location>
        <begin position="1"/>
        <end position="23"/>
    </location>
</feature>
<dbReference type="AlphaFoldDB" id="A0A5B9WHT8"/>
<dbReference type="EMBL" id="CP042999">
    <property type="protein sequence ID" value="QEH39330.1"/>
    <property type="molecule type" value="Genomic_DNA"/>
</dbReference>
<dbReference type="Pfam" id="PF08448">
    <property type="entry name" value="PAS_4"/>
    <property type="match status" value="1"/>
</dbReference>
<geneLocation type="plasmid" evidence="4">
    <name>pojf2_2</name>
</geneLocation>
<keyword evidence="4" id="KW-1185">Reference proteome</keyword>
<dbReference type="KEGG" id="agv:OJF2_79450"/>
<dbReference type="InterPro" id="IPR035965">
    <property type="entry name" value="PAS-like_dom_sf"/>
</dbReference>
<gene>
    <name evidence="3" type="ORF">OJF2_79450</name>
</gene>
<protein>
    <submittedName>
        <fullName evidence="3">PAS fold protein</fullName>
    </submittedName>
</protein>
<evidence type="ECO:0000256" key="1">
    <source>
        <dbReference type="SAM" id="MobiDB-lite"/>
    </source>
</evidence>
<dbReference type="SUPFAM" id="SSF55785">
    <property type="entry name" value="PYP-like sensor domain (PAS domain)"/>
    <property type="match status" value="1"/>
</dbReference>
<dbReference type="Gene3D" id="3.30.450.20">
    <property type="entry name" value="PAS domain"/>
    <property type="match status" value="1"/>
</dbReference>
<reference evidence="3 4" key="1">
    <citation type="submission" date="2019-08" db="EMBL/GenBank/DDBJ databases">
        <title>Deep-cultivation of Planctomycetes and their phenomic and genomic characterization uncovers novel biology.</title>
        <authorList>
            <person name="Wiegand S."/>
            <person name="Jogler M."/>
            <person name="Boedeker C."/>
            <person name="Pinto D."/>
            <person name="Vollmers J."/>
            <person name="Rivas-Marin E."/>
            <person name="Kohn T."/>
            <person name="Peeters S.H."/>
            <person name="Heuer A."/>
            <person name="Rast P."/>
            <person name="Oberbeckmann S."/>
            <person name="Bunk B."/>
            <person name="Jeske O."/>
            <person name="Meyerdierks A."/>
            <person name="Storesund J.E."/>
            <person name="Kallscheuer N."/>
            <person name="Luecker S."/>
            <person name="Lage O.M."/>
            <person name="Pohl T."/>
            <person name="Merkel B.J."/>
            <person name="Hornburger P."/>
            <person name="Mueller R.-W."/>
            <person name="Bruemmer F."/>
            <person name="Labrenz M."/>
            <person name="Spormann A.M."/>
            <person name="Op den Camp H."/>
            <person name="Overmann J."/>
            <person name="Amann R."/>
            <person name="Jetten M.S.M."/>
            <person name="Mascher T."/>
            <person name="Medema M.H."/>
            <person name="Devos D.P."/>
            <person name="Kaster A.-K."/>
            <person name="Ovreas L."/>
            <person name="Rohde M."/>
            <person name="Galperin M.Y."/>
            <person name="Jogler C."/>
        </authorList>
    </citation>
    <scope>NUCLEOTIDE SEQUENCE [LARGE SCALE GENOMIC DNA]</scope>
    <source>
        <strain evidence="3 4">OJF2</strain>
        <plasmid evidence="4">pojf2_2</plasmid>
    </source>
</reference>
<proteinExistence type="predicted"/>
<dbReference type="Proteomes" id="UP000324233">
    <property type="component" value="Plasmid pOJF2_2"/>
</dbReference>
<organism evidence="3 4">
    <name type="scientific">Aquisphaera giovannonii</name>
    <dbReference type="NCBI Taxonomy" id="406548"/>
    <lineage>
        <taxon>Bacteria</taxon>
        <taxon>Pseudomonadati</taxon>
        <taxon>Planctomycetota</taxon>
        <taxon>Planctomycetia</taxon>
        <taxon>Isosphaerales</taxon>
        <taxon>Isosphaeraceae</taxon>
        <taxon>Aquisphaera</taxon>
    </lineage>
</organism>
<name>A0A5B9WHT8_9BACT</name>
<feature type="domain" description="PAS" evidence="2">
    <location>
        <begin position="27"/>
        <end position="94"/>
    </location>
</feature>
<evidence type="ECO:0000313" key="3">
    <source>
        <dbReference type="EMBL" id="QEH39330.1"/>
    </source>
</evidence>
<sequence>MMTRPLSALDPGPGFRHPPPQTPALPRLAEAIVATVREPLLVLDDDLVVHAANPAFCDAFRIPPAETLGRRLADVGLGAWDIPALRSLLGRIIPSGSCVEGFELEDDFPLVGRRSC</sequence>
<keyword evidence="3" id="KW-0614">Plasmid</keyword>
<evidence type="ECO:0000313" key="4">
    <source>
        <dbReference type="Proteomes" id="UP000324233"/>
    </source>
</evidence>
<dbReference type="InterPro" id="IPR000014">
    <property type="entry name" value="PAS"/>
</dbReference>
<evidence type="ECO:0000259" key="2">
    <source>
        <dbReference type="SMART" id="SM00091"/>
    </source>
</evidence>